<evidence type="ECO:0000259" key="3">
    <source>
        <dbReference type="SMART" id="SM00062"/>
    </source>
</evidence>
<evidence type="ECO:0000256" key="2">
    <source>
        <dbReference type="SAM" id="SignalP"/>
    </source>
</evidence>
<dbReference type="AlphaFoldDB" id="A0AAQ3L9Z0"/>
<protein>
    <submittedName>
        <fullName evidence="4">Transporter substrate-binding domain-containing protein</fullName>
    </submittedName>
</protein>
<evidence type="ECO:0000256" key="1">
    <source>
        <dbReference type="ARBA" id="ARBA00022729"/>
    </source>
</evidence>
<dbReference type="RefSeq" id="WP_317834045.1">
    <property type="nucleotide sequence ID" value="NZ_CP136920.1"/>
</dbReference>
<dbReference type="SMART" id="SM00062">
    <property type="entry name" value="PBPb"/>
    <property type="match status" value="1"/>
</dbReference>
<dbReference type="Gene3D" id="3.40.190.10">
    <property type="entry name" value="Periplasmic binding protein-like II"/>
    <property type="match status" value="2"/>
</dbReference>
<feature type="signal peptide" evidence="2">
    <location>
        <begin position="1"/>
        <end position="26"/>
    </location>
</feature>
<dbReference type="Proteomes" id="UP001304300">
    <property type="component" value="Chromosome"/>
</dbReference>
<dbReference type="PANTHER" id="PTHR35936">
    <property type="entry name" value="MEMBRANE-BOUND LYTIC MUREIN TRANSGLYCOSYLASE F"/>
    <property type="match status" value="1"/>
</dbReference>
<dbReference type="KEGG" id="puo:RZN69_00570"/>
<organism evidence="4 5">
    <name type="scientific">Rubellicoccus peritrichatus</name>
    <dbReference type="NCBI Taxonomy" id="3080537"/>
    <lineage>
        <taxon>Bacteria</taxon>
        <taxon>Pseudomonadati</taxon>
        <taxon>Verrucomicrobiota</taxon>
        <taxon>Opitutia</taxon>
        <taxon>Puniceicoccales</taxon>
        <taxon>Cerasicoccaceae</taxon>
        <taxon>Rubellicoccus</taxon>
    </lineage>
</organism>
<proteinExistence type="predicted"/>
<reference evidence="4 5" key="1">
    <citation type="submission" date="2023-10" db="EMBL/GenBank/DDBJ databases">
        <title>Rubellicoccus peritrichatus gen. nov., sp. nov., isolated from an algae of coral reef tank.</title>
        <authorList>
            <person name="Luo J."/>
        </authorList>
    </citation>
    <scope>NUCLEOTIDE SEQUENCE [LARGE SCALE GENOMIC DNA]</scope>
    <source>
        <strain evidence="4 5">CR14</strain>
    </source>
</reference>
<dbReference type="PANTHER" id="PTHR35936:SF17">
    <property type="entry name" value="ARGININE-BINDING EXTRACELLULAR PROTEIN ARTP"/>
    <property type="match status" value="1"/>
</dbReference>
<dbReference type="EMBL" id="CP136920">
    <property type="protein sequence ID" value="WOO41561.1"/>
    <property type="molecule type" value="Genomic_DNA"/>
</dbReference>
<evidence type="ECO:0000313" key="4">
    <source>
        <dbReference type="EMBL" id="WOO41561.1"/>
    </source>
</evidence>
<feature type="chain" id="PRO_5042995506" evidence="2">
    <location>
        <begin position="27"/>
        <end position="266"/>
    </location>
</feature>
<keyword evidence="1 2" id="KW-0732">Signal</keyword>
<dbReference type="Pfam" id="PF00497">
    <property type="entry name" value="SBP_bac_3"/>
    <property type="match status" value="1"/>
</dbReference>
<evidence type="ECO:0000313" key="5">
    <source>
        <dbReference type="Proteomes" id="UP001304300"/>
    </source>
</evidence>
<dbReference type="SUPFAM" id="SSF53850">
    <property type="entry name" value="Periplasmic binding protein-like II"/>
    <property type="match status" value="1"/>
</dbReference>
<accession>A0AAQ3L9Z0</accession>
<dbReference type="InterPro" id="IPR001638">
    <property type="entry name" value="Solute-binding_3/MltF_N"/>
</dbReference>
<name>A0AAQ3L9Z0_9BACT</name>
<gene>
    <name evidence="4" type="ORF">RZN69_00570</name>
</gene>
<keyword evidence="5" id="KW-1185">Reference proteome</keyword>
<feature type="domain" description="Solute-binding protein family 3/N-terminal" evidence="3">
    <location>
        <begin position="41"/>
        <end position="264"/>
    </location>
</feature>
<sequence length="266" mass="29902">MTRRSLFRLVSLLLLFIFAGAFQLTAQPTAPEFNEPGIGRIMRVGVAPTGPPIIFKQGDKYSGIEADLARNFAGSIDKYVKFVELPFNDLIPALLNGKIDIIMSGMSYTEMRAIRINFSQPYLKVGQMPLVRIEDVSKYPSTLALLNTKGKIGVEYGTTGDFLVQENFLYAERVPYQDIAKAPDDLVAGKIDMFIYDSPVIWWLASEYEAKGLAPLVVPLSEEFLAWGIRKDDSQLLAQANAFLEEYRESGELQKIIKKWMPYAKL</sequence>